<reference evidence="3 5" key="3">
    <citation type="submission" date="2019-05" db="EMBL/GenBank/DDBJ databases">
        <authorList>
            <consortium name="Pathogen Informatics"/>
        </authorList>
    </citation>
    <scope>NUCLEOTIDE SEQUENCE [LARGE SCALE GENOMIC DNA]</scope>
    <source>
        <strain evidence="3 5">NCTC13032</strain>
    </source>
</reference>
<evidence type="ECO:0000313" key="3">
    <source>
        <dbReference type="EMBL" id="VTP69376.1"/>
    </source>
</evidence>
<feature type="domain" description="Metallo-beta-lactamase" evidence="1">
    <location>
        <begin position="90"/>
        <end position="287"/>
    </location>
</feature>
<dbReference type="AlphaFoldDB" id="A0A4U9HZF9"/>
<sequence length="329" mass="38028">MAWSNPWYNASLAHHTPQGFRNVDGAEHQPGDVERWQKERKAARLPKPPEEGYEHFIRQWWQPVTLNTHEEDGVWWLGHASLLLRLNGKYILTDPVFSRRASPVPFAGPARKTPSVMSVAALPPLDALVISHNHYDHLDAATVRQLVRRFPQLTFFVPLGLGEWCRRRGAKQVVELDWWQSYVFEGMVFTAVPAQHWSMRTLWDRNRSLWCGWVFEGQNQRFWFSGDTGYTPDLLTIPQRLGKLDTIAIPIGAYAPRWFMSIHHMDPQAAVALWQQLGMPRAIPIHWGVFELTDESLDEPVRELSQTLRALSLPDDNFQPLRIGQYLSI</sequence>
<proteinExistence type="predicted"/>
<dbReference type="RefSeq" id="WP_032611518.1">
    <property type="nucleotide sequence ID" value="NZ_CP043397.1"/>
</dbReference>
<gene>
    <name evidence="2" type="ORF">CRX53_12180</name>
    <name evidence="3" type="ORF">NCTC13032_04279</name>
</gene>
<dbReference type="PANTHER" id="PTHR15032">
    <property type="entry name" value="N-ACYL-PHOSPHATIDYLETHANOLAMINE-HYDROLYZING PHOSPHOLIPASE D"/>
    <property type="match status" value="1"/>
</dbReference>
<evidence type="ECO:0000259" key="1">
    <source>
        <dbReference type="Pfam" id="PF12706"/>
    </source>
</evidence>
<keyword evidence="3" id="KW-0378">Hydrolase</keyword>
<dbReference type="GO" id="GO:0070290">
    <property type="term" value="F:N-acylphosphatidylethanolamine-specific phospholipase D activity"/>
    <property type="evidence" value="ECO:0007669"/>
    <property type="project" value="InterPro"/>
</dbReference>
<dbReference type="PIRSF" id="PIRSF038896">
    <property type="entry name" value="NAPE-PLD"/>
    <property type="match status" value="1"/>
</dbReference>
<dbReference type="Gene3D" id="3.60.15.10">
    <property type="entry name" value="Ribonuclease Z/Hydroxyacylglutathione hydrolase-like"/>
    <property type="match status" value="1"/>
</dbReference>
<reference evidence="4" key="1">
    <citation type="submission" date="2017-09" db="EMBL/GenBank/DDBJ databases">
        <title>FDA dAtabase for Regulatory Grade micrObial Sequences (FDA-ARGOS): Supporting development and validation of Infectious Disease Dx tests.</title>
        <authorList>
            <person name="Minogue T."/>
            <person name="Wolcott M."/>
            <person name="Wasieloski L."/>
            <person name="Aguilar W."/>
            <person name="Moore D."/>
            <person name="Tallon L."/>
            <person name="Sadzewicz L."/>
            <person name="Ott S."/>
            <person name="Zhao X."/>
            <person name="Nagaraj S."/>
            <person name="Vavikolanu K."/>
            <person name="Aluvathingal J."/>
            <person name="Nadendla S."/>
            <person name="Sichtig H."/>
        </authorList>
    </citation>
    <scope>NUCLEOTIDE SEQUENCE [LARGE SCALE GENOMIC DNA]</scope>
    <source>
        <strain evidence="4">FDAARGOS_404</strain>
    </source>
</reference>
<dbReference type="EMBL" id="PDLK01000002">
    <property type="protein sequence ID" value="PHH04679.1"/>
    <property type="molecule type" value="Genomic_DNA"/>
</dbReference>
<name>A0A4U9HZF9_9ENTR</name>
<dbReference type="InterPro" id="IPR024884">
    <property type="entry name" value="NAPE-PLD"/>
</dbReference>
<dbReference type="Pfam" id="PF12706">
    <property type="entry name" value="Lactamase_B_2"/>
    <property type="match status" value="1"/>
</dbReference>
<protein>
    <submittedName>
        <fullName evidence="2">MBL fold metallo-hydrolase</fullName>
    </submittedName>
    <submittedName>
        <fullName evidence="3">Metal-dependent hydrolase</fullName>
    </submittedName>
</protein>
<dbReference type="InterPro" id="IPR036866">
    <property type="entry name" value="RibonucZ/Hydroxyglut_hydro"/>
</dbReference>
<dbReference type="Proteomes" id="UP000222768">
    <property type="component" value="Unassembled WGS sequence"/>
</dbReference>
<dbReference type="EMBL" id="LR590464">
    <property type="protein sequence ID" value="VTP69376.1"/>
    <property type="molecule type" value="Genomic_DNA"/>
</dbReference>
<dbReference type="SUPFAM" id="SSF56281">
    <property type="entry name" value="Metallo-hydrolase/oxidoreductase"/>
    <property type="match status" value="1"/>
</dbReference>
<reference evidence="2" key="2">
    <citation type="submission" date="2017-09" db="EMBL/GenBank/DDBJ databases">
        <title>FDA dAtabase for Regulatory Grade micrObial Sequences (FDA-ARGOS): Supporting development and validation of Infectious Disease Dx tests.</title>
        <authorList>
            <person name="Minogue T."/>
            <person name="Wolcott M."/>
            <person name="Wasieloski L."/>
            <person name="Aguilar W."/>
            <person name="Moore D."/>
            <person name="Tallon L.J."/>
            <person name="Sadzewicz L."/>
            <person name="Ott S."/>
            <person name="Zhao X."/>
            <person name="Nagaraj S."/>
            <person name="Vavikolanu K."/>
            <person name="Aluvathingal J."/>
            <person name="Nadendla S."/>
            <person name="Sichtig H."/>
        </authorList>
    </citation>
    <scope>NUCLEOTIDE SEQUENCE</scope>
    <source>
        <strain evidence="2">FDAARGOS_404</strain>
    </source>
</reference>
<dbReference type="PANTHER" id="PTHR15032:SF4">
    <property type="entry name" value="N-ACYL-PHOSPHATIDYLETHANOLAMINE-HYDROLYZING PHOSPHOLIPASE D"/>
    <property type="match status" value="1"/>
</dbReference>
<dbReference type="GO" id="GO:0008270">
    <property type="term" value="F:zinc ion binding"/>
    <property type="evidence" value="ECO:0007669"/>
    <property type="project" value="InterPro"/>
</dbReference>
<evidence type="ECO:0000313" key="5">
    <source>
        <dbReference type="Proteomes" id="UP000310719"/>
    </source>
</evidence>
<evidence type="ECO:0000313" key="4">
    <source>
        <dbReference type="Proteomes" id="UP000222768"/>
    </source>
</evidence>
<organism evidence="3 5">
    <name type="scientific">Leclercia adecarboxylata</name>
    <dbReference type="NCBI Taxonomy" id="83655"/>
    <lineage>
        <taxon>Bacteria</taxon>
        <taxon>Pseudomonadati</taxon>
        <taxon>Pseudomonadota</taxon>
        <taxon>Gammaproteobacteria</taxon>
        <taxon>Enterobacterales</taxon>
        <taxon>Enterobacteriaceae</taxon>
        <taxon>Leclercia</taxon>
    </lineage>
</organism>
<evidence type="ECO:0000313" key="2">
    <source>
        <dbReference type="EMBL" id="PHH04679.1"/>
    </source>
</evidence>
<dbReference type="Proteomes" id="UP000310719">
    <property type="component" value="Chromosome"/>
</dbReference>
<dbReference type="STRING" id="83655.APT61_08765"/>
<dbReference type="InterPro" id="IPR001279">
    <property type="entry name" value="Metallo-B-lactamas"/>
</dbReference>
<accession>A0A4U9HZF9</accession>
<dbReference type="GO" id="GO:0005737">
    <property type="term" value="C:cytoplasm"/>
    <property type="evidence" value="ECO:0007669"/>
    <property type="project" value="TreeGrafter"/>
</dbReference>